<evidence type="ECO:0000256" key="2">
    <source>
        <dbReference type="ARBA" id="ARBA00022692"/>
    </source>
</evidence>
<dbReference type="AlphaFoldDB" id="A0A820S8B3"/>
<keyword evidence="5 8" id="KW-0472">Membrane</keyword>
<evidence type="ECO:0000256" key="1">
    <source>
        <dbReference type="ARBA" id="ARBA00004167"/>
    </source>
</evidence>
<gene>
    <name evidence="11" type="ORF">UJA718_LOCUS22662</name>
</gene>
<evidence type="ECO:0000259" key="10">
    <source>
        <dbReference type="PROSITE" id="PS50262"/>
    </source>
</evidence>
<accession>A0A820S8B3</accession>
<feature type="transmembrane region" description="Helical" evidence="8">
    <location>
        <begin position="873"/>
        <end position="891"/>
    </location>
</feature>
<name>A0A820S8B3_9BILA</name>
<feature type="domain" description="EGF-like" evidence="9">
    <location>
        <begin position="596"/>
        <end position="632"/>
    </location>
</feature>
<evidence type="ECO:0000259" key="9">
    <source>
        <dbReference type="PROSITE" id="PS50026"/>
    </source>
</evidence>
<dbReference type="InterPro" id="IPR000742">
    <property type="entry name" value="EGF"/>
</dbReference>
<feature type="non-terminal residue" evidence="11">
    <location>
        <position position="1"/>
    </location>
</feature>
<evidence type="ECO:0000256" key="4">
    <source>
        <dbReference type="ARBA" id="ARBA00022989"/>
    </source>
</evidence>
<evidence type="ECO:0000256" key="5">
    <source>
        <dbReference type="ARBA" id="ARBA00023136"/>
    </source>
</evidence>
<keyword evidence="3" id="KW-0677">Repeat</keyword>
<evidence type="ECO:0000313" key="11">
    <source>
        <dbReference type="EMBL" id="CAF4449110.1"/>
    </source>
</evidence>
<comment type="caution">
    <text evidence="11">The sequence shown here is derived from an EMBL/GenBank/DDBJ whole genome shotgun (WGS) entry which is preliminary data.</text>
</comment>
<feature type="transmembrane region" description="Helical" evidence="8">
    <location>
        <begin position="789"/>
        <end position="811"/>
    </location>
</feature>
<keyword evidence="2 8" id="KW-0812">Transmembrane</keyword>
<evidence type="ECO:0000256" key="8">
    <source>
        <dbReference type="SAM" id="Phobius"/>
    </source>
</evidence>
<evidence type="ECO:0000256" key="6">
    <source>
        <dbReference type="ARBA" id="ARBA00023157"/>
    </source>
</evidence>
<dbReference type="InterPro" id="IPR002172">
    <property type="entry name" value="LDrepeatLR_classA_rpt"/>
</dbReference>
<feature type="transmembrane region" description="Helical" evidence="8">
    <location>
        <begin position="1005"/>
        <end position="1027"/>
    </location>
</feature>
<feature type="disulfide bond" evidence="7">
    <location>
        <begin position="622"/>
        <end position="631"/>
    </location>
</feature>
<feature type="transmembrane region" description="Helical" evidence="8">
    <location>
        <begin position="975"/>
        <end position="993"/>
    </location>
</feature>
<feature type="transmembrane region" description="Helical" evidence="8">
    <location>
        <begin position="754"/>
        <end position="777"/>
    </location>
</feature>
<dbReference type="SMART" id="SM00192">
    <property type="entry name" value="LDLa"/>
    <property type="match status" value="2"/>
</dbReference>
<keyword evidence="4 8" id="KW-1133">Transmembrane helix</keyword>
<keyword evidence="7" id="KW-0245">EGF-like domain</keyword>
<dbReference type="SUPFAM" id="SSF81321">
    <property type="entry name" value="Family A G protein-coupled receptor-like"/>
    <property type="match status" value="1"/>
</dbReference>
<sequence length="1054" mass="120997">CDGKIDCIDGGQGEIDCGKLYVNEYEVNEFRCGNGLCIPKEFFNDGSFSPDSIDYSDKSLPMGEDPSIETLDARIILLSVVKRQHAEMNVRCHVAMDNVLCTNAGTIGNPTILAPNYVCYDQQMCDWLPTTVTIHGFTCRSFSTLNNGQTIALGNAMLSEDGEKVINNGSLPDTDYGFRCTSEHKCIPMSVIRGDRPVCIGGEDMDLMSIGGTSKDSYLTFATLCDGFIDHMRTDSFNYTDETDCDNWLCDNVYSRCNGKWNCRNAIDEANCPYNPCRPNDHPCILSFSHNFICLPLSQINDGHIDCLGGYDELYRCGMNLEICGRRSHRCFNETKCVQPYERRGKLFGQCWSRDDQELWCRKLQNSSRPSQYDVDFQKPCDFDYHFTSINQVSSCVVIFFRPIYIEKSCDLSFYCGKICEYNCMTTTTTETSSSNLFDSESEYSFPELTDICYRGIPVYVNNFTESSCLCPSAYFGHICEKQNQRISLTLHFRTVEWRTVFTFVIMFVDEDINIHSWEQVDYLSVRDCRKKFNLYLLYSTRPKVTNQIYYVRIDTYHKEKLEYYITMIYPIRYSFLPVYRLALQVDVPIPAGAMNVKKCPLKCSHGQSKKFSNSDEYFCQCFDGYSGILCTIKNKCDYSSDSICIAVVNNRSLCICPLNKFGPRCYLKKTSCIAKSCPVNGRCIPGYGGSKCKDRVMKIELHFSRKLFIPQEYYYGSRCQFTTTGFGLSLDDIFGYDILPNVSFSRQPTVVKITTAFTIIILVLAIINGTLCITTFQTKRSLAIGTGFYLLLASITSLLTIILFALKFLFLLLSQISIVTIYHFLRSNCLFTNMLLTAFFAIEEWLNSCVSIERVLTVKLGIEFDKTKSKKAAKRVVLGLYLFVLASFIHDPFHRDLLEVTEEQRTWCIVFYSPSMKRYASFIHIFHFILPFFINSMSIVLLIILMAQKKSKSHQQKTYRKHLSEQFHQQKHRLLSSVVLVIIAIPRLIISFGSECMKSVQSPWLYLSGYFIPFMPPLLVFIIFVLPSEFYRKEFNEATLRIKKVLQSQFRRD</sequence>
<dbReference type="InterPro" id="IPR050685">
    <property type="entry name" value="LDLR"/>
</dbReference>
<feature type="domain" description="G-protein coupled receptors family 1 profile" evidence="10">
    <location>
        <begin position="769"/>
        <end position="986"/>
    </location>
</feature>
<proteinExistence type="predicted"/>
<organism evidence="11 12">
    <name type="scientific">Rotaria socialis</name>
    <dbReference type="NCBI Taxonomy" id="392032"/>
    <lineage>
        <taxon>Eukaryota</taxon>
        <taxon>Metazoa</taxon>
        <taxon>Spiralia</taxon>
        <taxon>Gnathifera</taxon>
        <taxon>Rotifera</taxon>
        <taxon>Eurotatoria</taxon>
        <taxon>Bdelloidea</taxon>
        <taxon>Philodinida</taxon>
        <taxon>Philodinidae</taxon>
        <taxon>Rotaria</taxon>
    </lineage>
</organism>
<dbReference type="PANTHER" id="PTHR24270">
    <property type="entry name" value="LOW-DENSITY LIPOPROTEIN RECEPTOR-RELATED"/>
    <property type="match status" value="1"/>
</dbReference>
<keyword evidence="12" id="KW-1185">Reference proteome</keyword>
<protein>
    <submittedName>
        <fullName evidence="11">Uncharacterized protein</fullName>
    </submittedName>
</protein>
<dbReference type="GO" id="GO:0005886">
    <property type="term" value="C:plasma membrane"/>
    <property type="evidence" value="ECO:0007669"/>
    <property type="project" value="TreeGrafter"/>
</dbReference>
<dbReference type="PROSITE" id="PS00022">
    <property type="entry name" value="EGF_1"/>
    <property type="match status" value="1"/>
</dbReference>
<evidence type="ECO:0000313" key="12">
    <source>
        <dbReference type="Proteomes" id="UP000663873"/>
    </source>
</evidence>
<dbReference type="EMBL" id="CAJOBP010004725">
    <property type="protein sequence ID" value="CAF4449110.1"/>
    <property type="molecule type" value="Genomic_DNA"/>
</dbReference>
<dbReference type="Pfam" id="PF00001">
    <property type="entry name" value="7tm_1"/>
    <property type="match status" value="1"/>
</dbReference>
<evidence type="ECO:0000256" key="7">
    <source>
        <dbReference type="PROSITE-ProRule" id="PRU00076"/>
    </source>
</evidence>
<dbReference type="PROSITE" id="PS50262">
    <property type="entry name" value="G_PROTEIN_RECEP_F1_2"/>
    <property type="match status" value="1"/>
</dbReference>
<dbReference type="GO" id="GO:0004930">
    <property type="term" value="F:G protein-coupled receptor activity"/>
    <property type="evidence" value="ECO:0007669"/>
    <property type="project" value="InterPro"/>
</dbReference>
<reference evidence="11" key="1">
    <citation type="submission" date="2021-02" db="EMBL/GenBank/DDBJ databases">
        <authorList>
            <person name="Nowell W R."/>
        </authorList>
    </citation>
    <scope>NUCLEOTIDE SEQUENCE</scope>
</reference>
<dbReference type="InterPro" id="IPR017452">
    <property type="entry name" value="GPCR_Rhodpsn_7TM"/>
</dbReference>
<dbReference type="Gene3D" id="1.20.1070.10">
    <property type="entry name" value="Rhodopsin 7-helix transmembrane proteins"/>
    <property type="match status" value="1"/>
</dbReference>
<comment type="caution">
    <text evidence="7">Lacks conserved residue(s) required for the propagation of feature annotation.</text>
</comment>
<dbReference type="Proteomes" id="UP000663873">
    <property type="component" value="Unassembled WGS sequence"/>
</dbReference>
<feature type="transmembrane region" description="Helical" evidence="8">
    <location>
        <begin position="923"/>
        <end position="948"/>
    </location>
</feature>
<dbReference type="PROSITE" id="PS50026">
    <property type="entry name" value="EGF_3"/>
    <property type="match status" value="1"/>
</dbReference>
<dbReference type="InterPro" id="IPR000276">
    <property type="entry name" value="GPCR_Rhodpsn"/>
</dbReference>
<comment type="subcellular location">
    <subcellularLocation>
        <location evidence="1">Membrane</location>
        <topology evidence="1">Single-pass membrane protein</topology>
    </subcellularLocation>
</comment>
<keyword evidence="6 7" id="KW-1015">Disulfide bond</keyword>
<dbReference type="PROSITE" id="PS01186">
    <property type="entry name" value="EGF_2"/>
    <property type="match status" value="1"/>
</dbReference>
<evidence type="ECO:0000256" key="3">
    <source>
        <dbReference type="ARBA" id="ARBA00022737"/>
    </source>
</evidence>